<dbReference type="EMBL" id="JABSTQ010010569">
    <property type="protein sequence ID" value="KAG0419871.1"/>
    <property type="molecule type" value="Genomic_DNA"/>
</dbReference>
<comment type="caution">
    <text evidence="1">The sequence shown here is derived from an EMBL/GenBank/DDBJ whole genome shotgun (WGS) entry which is preliminary data.</text>
</comment>
<dbReference type="Proteomes" id="UP000805193">
    <property type="component" value="Unassembled WGS sequence"/>
</dbReference>
<name>A0AC60PHF7_IXOPE</name>
<accession>A0AC60PHF7</accession>
<organism evidence="1 2">
    <name type="scientific">Ixodes persulcatus</name>
    <name type="common">Taiga tick</name>
    <dbReference type="NCBI Taxonomy" id="34615"/>
    <lineage>
        <taxon>Eukaryota</taxon>
        <taxon>Metazoa</taxon>
        <taxon>Ecdysozoa</taxon>
        <taxon>Arthropoda</taxon>
        <taxon>Chelicerata</taxon>
        <taxon>Arachnida</taxon>
        <taxon>Acari</taxon>
        <taxon>Parasitiformes</taxon>
        <taxon>Ixodida</taxon>
        <taxon>Ixodoidea</taxon>
        <taxon>Ixodidae</taxon>
        <taxon>Ixodinae</taxon>
        <taxon>Ixodes</taxon>
    </lineage>
</organism>
<evidence type="ECO:0000313" key="2">
    <source>
        <dbReference type="Proteomes" id="UP000805193"/>
    </source>
</evidence>
<sequence>MGTRPCAMRAVAEDACRHCSNVAFSRARAFESTPNSKRAREMDLTEAPIADRGLGSWGRVSPPLGLAHDKLEGFATRNSLTPGKPLSTWDFFDIHQLLGFPEDGLIDGKFLCLVHYKSKFASSAVGPDPRFIRVASDHILIDDFCRSENPPTYEAAREAKYTRRLLHLQQTAITVKRLARRKLPRKRPRACGYLERAPPRTDARVIVGAMLDVSDVVGRLGWYHAVLGAVTVLRAFPTAWTLLVVPFIVPPVEHWCAMPSLPSLQNWTQERWRLSALPVVRNGSDEQSVVLDGCNVHPLLDAESAVFDEENTVKCDSWTYNETVPGASAVPEWDLVCSNDWQRSLMQSVVFLGSLVGALIIGRLSDRFGRRFMFFTATFVYIVFGCAAAASPSASWYNSLRFFASVCIAGIQTTAAALL</sequence>
<proteinExistence type="predicted"/>
<keyword evidence="2" id="KW-1185">Reference proteome</keyword>
<reference evidence="1 2" key="1">
    <citation type="journal article" date="2020" name="Cell">
        <title>Large-Scale Comparative Analyses of Tick Genomes Elucidate Their Genetic Diversity and Vector Capacities.</title>
        <authorList>
            <consortium name="Tick Genome and Microbiome Consortium (TIGMIC)"/>
            <person name="Jia N."/>
            <person name="Wang J."/>
            <person name="Shi W."/>
            <person name="Du L."/>
            <person name="Sun Y."/>
            <person name="Zhan W."/>
            <person name="Jiang J.F."/>
            <person name="Wang Q."/>
            <person name="Zhang B."/>
            <person name="Ji P."/>
            <person name="Bell-Sakyi L."/>
            <person name="Cui X.M."/>
            <person name="Yuan T.T."/>
            <person name="Jiang B.G."/>
            <person name="Yang W.F."/>
            <person name="Lam T.T."/>
            <person name="Chang Q.C."/>
            <person name="Ding S.J."/>
            <person name="Wang X.J."/>
            <person name="Zhu J.G."/>
            <person name="Ruan X.D."/>
            <person name="Zhao L."/>
            <person name="Wei J.T."/>
            <person name="Ye R.Z."/>
            <person name="Que T.C."/>
            <person name="Du C.H."/>
            <person name="Zhou Y.H."/>
            <person name="Cheng J.X."/>
            <person name="Dai P.F."/>
            <person name="Guo W.B."/>
            <person name="Han X.H."/>
            <person name="Huang E.J."/>
            <person name="Li L.F."/>
            <person name="Wei W."/>
            <person name="Gao Y.C."/>
            <person name="Liu J.Z."/>
            <person name="Shao H.Z."/>
            <person name="Wang X."/>
            <person name="Wang C.C."/>
            <person name="Yang T.C."/>
            <person name="Huo Q.B."/>
            <person name="Li W."/>
            <person name="Chen H.Y."/>
            <person name="Chen S.E."/>
            <person name="Zhou L.G."/>
            <person name="Ni X.B."/>
            <person name="Tian J.H."/>
            <person name="Sheng Y."/>
            <person name="Liu T."/>
            <person name="Pan Y.S."/>
            <person name="Xia L.Y."/>
            <person name="Li J."/>
            <person name="Zhao F."/>
            <person name="Cao W.C."/>
        </authorList>
    </citation>
    <scope>NUCLEOTIDE SEQUENCE [LARGE SCALE GENOMIC DNA]</scope>
    <source>
        <strain evidence="1">Iper-2018</strain>
    </source>
</reference>
<gene>
    <name evidence="1" type="ORF">HPB47_003820</name>
</gene>
<protein>
    <submittedName>
        <fullName evidence="1">Uncharacterized protein</fullName>
    </submittedName>
</protein>
<evidence type="ECO:0000313" key="1">
    <source>
        <dbReference type="EMBL" id="KAG0419871.1"/>
    </source>
</evidence>